<evidence type="ECO:0000256" key="1">
    <source>
        <dbReference type="ARBA" id="ARBA00022737"/>
    </source>
</evidence>
<dbReference type="STRING" id="55661.A0A091GAL4"/>
<evidence type="ECO:0000259" key="4">
    <source>
        <dbReference type="PROSITE" id="PS50923"/>
    </source>
</evidence>
<dbReference type="Proteomes" id="UP000053760">
    <property type="component" value="Unassembled WGS sequence"/>
</dbReference>
<sequence length="96" mass="10403">CGAPTRLRFAALSKEDERINFFPVGTNVSYVCRPGYENISDSSPTSSCLENLAWSEPAELCRRRSCGRPGALPGGRMGALTDLLFGARVNVFCEEG</sequence>
<proteinExistence type="predicted"/>
<protein>
    <submittedName>
        <fullName evidence="5">Complement decay-accelerating factor transmembrane isoform</fullName>
    </submittedName>
</protein>
<comment type="caution">
    <text evidence="3">Lacks conserved residue(s) required for the propagation of feature annotation.</text>
</comment>
<dbReference type="PANTHER" id="PTHR45656:SF15">
    <property type="entry name" value="SUSHI DOMAIN-CONTAINING PROTEIN"/>
    <property type="match status" value="1"/>
</dbReference>
<keyword evidence="6" id="KW-1185">Reference proteome</keyword>
<dbReference type="InterPro" id="IPR000436">
    <property type="entry name" value="Sushi_SCR_CCP_dom"/>
</dbReference>
<evidence type="ECO:0000256" key="2">
    <source>
        <dbReference type="ARBA" id="ARBA00023157"/>
    </source>
</evidence>
<dbReference type="PANTHER" id="PTHR45656">
    <property type="entry name" value="PROTEIN CBR-CLEC-78"/>
    <property type="match status" value="1"/>
</dbReference>
<dbReference type="Gene3D" id="2.10.70.10">
    <property type="entry name" value="Complement Module, domain 1"/>
    <property type="match status" value="1"/>
</dbReference>
<keyword evidence="5" id="KW-0812">Transmembrane</keyword>
<dbReference type="PROSITE" id="PS50923">
    <property type="entry name" value="SUSHI"/>
    <property type="match status" value="1"/>
</dbReference>
<keyword evidence="2" id="KW-1015">Disulfide bond</keyword>
<name>A0A091GAL4_CUCCA</name>
<dbReference type="SMART" id="SM00032">
    <property type="entry name" value="CCP"/>
    <property type="match status" value="1"/>
</dbReference>
<feature type="domain" description="Sushi" evidence="4">
    <location>
        <begin position="1"/>
        <end position="63"/>
    </location>
</feature>
<keyword evidence="1" id="KW-0677">Repeat</keyword>
<dbReference type="CDD" id="cd00033">
    <property type="entry name" value="CCP"/>
    <property type="match status" value="1"/>
</dbReference>
<keyword evidence="3" id="KW-0768">Sushi</keyword>
<organism evidence="5 6">
    <name type="scientific">Cuculus canorus</name>
    <name type="common">Common cuckoo</name>
    <dbReference type="NCBI Taxonomy" id="55661"/>
    <lineage>
        <taxon>Eukaryota</taxon>
        <taxon>Metazoa</taxon>
        <taxon>Chordata</taxon>
        <taxon>Craniata</taxon>
        <taxon>Vertebrata</taxon>
        <taxon>Euteleostomi</taxon>
        <taxon>Archelosauria</taxon>
        <taxon>Archosauria</taxon>
        <taxon>Dinosauria</taxon>
        <taxon>Saurischia</taxon>
        <taxon>Theropoda</taxon>
        <taxon>Coelurosauria</taxon>
        <taxon>Aves</taxon>
        <taxon>Neognathae</taxon>
        <taxon>Neoaves</taxon>
        <taxon>Otidimorphae</taxon>
        <taxon>Cuculiformes</taxon>
        <taxon>Cuculidae</taxon>
        <taxon>Cuculus</taxon>
    </lineage>
</organism>
<evidence type="ECO:0000313" key="5">
    <source>
        <dbReference type="EMBL" id="KFO78361.1"/>
    </source>
</evidence>
<dbReference type="Pfam" id="PF00084">
    <property type="entry name" value="Sushi"/>
    <property type="match status" value="1"/>
</dbReference>
<evidence type="ECO:0000313" key="6">
    <source>
        <dbReference type="Proteomes" id="UP000053760"/>
    </source>
</evidence>
<dbReference type="InterPro" id="IPR035976">
    <property type="entry name" value="Sushi/SCR/CCP_sf"/>
</dbReference>
<dbReference type="AlphaFoldDB" id="A0A091GAL4"/>
<evidence type="ECO:0000256" key="3">
    <source>
        <dbReference type="PROSITE-ProRule" id="PRU00302"/>
    </source>
</evidence>
<feature type="non-terminal residue" evidence="5">
    <location>
        <position position="1"/>
    </location>
</feature>
<keyword evidence="5" id="KW-0472">Membrane</keyword>
<accession>A0A091GAL4</accession>
<feature type="non-terminal residue" evidence="5">
    <location>
        <position position="96"/>
    </location>
</feature>
<reference evidence="5 6" key="1">
    <citation type="submission" date="2014-04" db="EMBL/GenBank/DDBJ databases">
        <title>Genome evolution of avian class.</title>
        <authorList>
            <person name="Zhang G."/>
            <person name="Li C."/>
        </authorList>
    </citation>
    <scope>NUCLEOTIDE SEQUENCE [LARGE SCALE GENOMIC DNA]</scope>
    <source>
        <strain evidence="5">BGI_N303</strain>
    </source>
</reference>
<dbReference type="EMBL" id="KL447893">
    <property type="protein sequence ID" value="KFO78361.1"/>
    <property type="molecule type" value="Genomic_DNA"/>
</dbReference>
<dbReference type="SUPFAM" id="SSF57535">
    <property type="entry name" value="Complement control module/SCR domain"/>
    <property type="match status" value="1"/>
</dbReference>
<gene>
    <name evidence="5" type="ORF">N303_05343</name>
</gene>
<dbReference type="InterPro" id="IPR051277">
    <property type="entry name" value="SEZ6_CSMD_C4BPB_Regulators"/>
</dbReference>